<name>A0ABX7TTC3_STRCY</name>
<dbReference type="Proteomes" id="UP000663908">
    <property type="component" value="Chromosome"/>
</dbReference>
<organism evidence="10 11">
    <name type="scientific">Streptomyces cyanogenus</name>
    <dbReference type="NCBI Taxonomy" id="80860"/>
    <lineage>
        <taxon>Bacteria</taxon>
        <taxon>Bacillati</taxon>
        <taxon>Actinomycetota</taxon>
        <taxon>Actinomycetes</taxon>
        <taxon>Kitasatosporales</taxon>
        <taxon>Streptomycetaceae</taxon>
        <taxon>Streptomyces</taxon>
    </lineage>
</organism>
<feature type="compositionally biased region" description="Polar residues" evidence="7">
    <location>
        <begin position="362"/>
        <end position="374"/>
    </location>
</feature>
<dbReference type="SUPFAM" id="SSF56112">
    <property type="entry name" value="Protein kinase-like (PK-like)"/>
    <property type="match status" value="1"/>
</dbReference>
<evidence type="ECO:0000256" key="4">
    <source>
        <dbReference type="ARBA" id="ARBA00022741"/>
    </source>
</evidence>
<dbReference type="EC" id="2.7.11.1" evidence="1"/>
<keyword evidence="5 10" id="KW-0418">Kinase</keyword>
<evidence type="ECO:0000313" key="11">
    <source>
        <dbReference type="Proteomes" id="UP000663908"/>
    </source>
</evidence>
<reference evidence="10 11" key="1">
    <citation type="submission" date="2021-03" db="EMBL/GenBank/DDBJ databases">
        <title>Complete genome sequence of Streptomyces cyanogenus S136, producer of anticancer angucycline landomycin A.</title>
        <authorList>
            <person name="Hrab P."/>
            <person name="Ruckert C."/>
            <person name="Busche T."/>
            <person name="Ostash I."/>
            <person name="Kalinowski J."/>
            <person name="Fedorenko V."/>
            <person name="Yushchuk O."/>
            <person name="Ostash B."/>
        </authorList>
    </citation>
    <scope>NUCLEOTIDE SEQUENCE [LARGE SCALE GENOMIC DNA]</scope>
    <source>
        <strain evidence="10 11">S136</strain>
    </source>
</reference>
<evidence type="ECO:0000256" key="7">
    <source>
        <dbReference type="SAM" id="MobiDB-lite"/>
    </source>
</evidence>
<dbReference type="PANTHER" id="PTHR43289">
    <property type="entry name" value="MITOGEN-ACTIVATED PROTEIN KINASE KINASE KINASE 20-RELATED"/>
    <property type="match status" value="1"/>
</dbReference>
<dbReference type="PROSITE" id="PS00108">
    <property type="entry name" value="PROTEIN_KINASE_ST"/>
    <property type="match status" value="1"/>
</dbReference>
<evidence type="ECO:0000256" key="6">
    <source>
        <dbReference type="ARBA" id="ARBA00022840"/>
    </source>
</evidence>
<feature type="domain" description="Protein kinase" evidence="9">
    <location>
        <begin position="9"/>
        <end position="264"/>
    </location>
</feature>
<keyword evidence="8" id="KW-1133">Transmembrane helix</keyword>
<dbReference type="SMART" id="SM00220">
    <property type="entry name" value="S_TKc"/>
    <property type="match status" value="1"/>
</dbReference>
<evidence type="ECO:0000256" key="5">
    <source>
        <dbReference type="ARBA" id="ARBA00022777"/>
    </source>
</evidence>
<feature type="transmembrane region" description="Helical" evidence="8">
    <location>
        <begin position="453"/>
        <end position="473"/>
    </location>
</feature>
<dbReference type="Pfam" id="PF00069">
    <property type="entry name" value="Pkinase"/>
    <property type="match status" value="1"/>
</dbReference>
<feature type="compositionally biased region" description="Gly residues" evidence="7">
    <location>
        <begin position="343"/>
        <end position="353"/>
    </location>
</feature>
<keyword evidence="6" id="KW-0067">ATP-binding</keyword>
<feature type="compositionally biased region" description="Pro residues" evidence="7">
    <location>
        <begin position="421"/>
        <end position="433"/>
    </location>
</feature>
<keyword evidence="3 10" id="KW-0808">Transferase</keyword>
<evidence type="ECO:0000256" key="3">
    <source>
        <dbReference type="ARBA" id="ARBA00022679"/>
    </source>
</evidence>
<keyword evidence="11" id="KW-1185">Reference proteome</keyword>
<dbReference type="GO" id="GO:0004674">
    <property type="term" value="F:protein serine/threonine kinase activity"/>
    <property type="evidence" value="ECO:0007669"/>
    <property type="project" value="UniProtKB-EC"/>
</dbReference>
<feature type="compositionally biased region" description="Pro residues" evidence="7">
    <location>
        <begin position="378"/>
        <end position="402"/>
    </location>
</feature>
<proteinExistence type="predicted"/>
<feature type="region of interest" description="Disordered" evidence="7">
    <location>
        <begin position="309"/>
        <end position="449"/>
    </location>
</feature>
<keyword evidence="2" id="KW-0723">Serine/threonine-protein kinase</keyword>
<evidence type="ECO:0000256" key="1">
    <source>
        <dbReference type="ARBA" id="ARBA00012513"/>
    </source>
</evidence>
<protein>
    <recommendedName>
        <fullName evidence="1">non-specific serine/threonine protein kinase</fullName>
        <ecNumber evidence="1">2.7.11.1</ecNumber>
    </recommendedName>
</protein>
<dbReference type="InterPro" id="IPR008271">
    <property type="entry name" value="Ser/Thr_kinase_AS"/>
</dbReference>
<dbReference type="Gene3D" id="1.10.510.10">
    <property type="entry name" value="Transferase(Phosphotransferase) domain 1"/>
    <property type="match status" value="1"/>
</dbReference>
<keyword evidence="4" id="KW-0547">Nucleotide-binding</keyword>
<dbReference type="RefSeq" id="WP_208033213.1">
    <property type="nucleotide sequence ID" value="NZ_CP071839.1"/>
</dbReference>
<evidence type="ECO:0000256" key="2">
    <source>
        <dbReference type="ARBA" id="ARBA00022527"/>
    </source>
</evidence>
<accession>A0ABX7TTC3</accession>
<keyword evidence="8" id="KW-0812">Transmembrane</keyword>
<evidence type="ECO:0000313" key="10">
    <source>
        <dbReference type="EMBL" id="QTD99666.1"/>
    </source>
</evidence>
<sequence length="475" mass="49806">MGEVFAGRYELADPIGRGGVGAVWRAWDHRRRRYVAAKVLQQRDAHSLLRFVREQALRIDHPHVLAPASWAADDDKVLFTMDLVAGGSLVHLVGDYGPLPPLFVCTLLDQLLSGLAAVHAEGVVHRDVKPANVLLEATGTGRPRLRLSDFGIAMRLGEPRLTETNLVVGTPGYLAPEQVMGAEPDFPADLFAVGLVALYLLEGAKPDAKALVQYFLEHGTPGPPKGIPEPLWQVVASLLQPDPADRFRTATGARKALAAAVELLPEPGPDDELIEIFDQLGPLPPGFGPGGPLRQASGVALELVPGEAAEPATDEVHGSEPGAGNGAFTGSGTGTDSRRFTGSGTGTGSGGFTASGTDTGSRTPTSTGSLSDTGSFRLPPPQQPPAPDPYPAPSRHPVPGGVPDPRVDTTTAAYTARDPRVPPPPAPPPPPVPRARGRRARRAARRPGPPAKAAIPILLLALVCYAVGFWALARV</sequence>
<feature type="compositionally biased region" description="Basic residues" evidence="7">
    <location>
        <begin position="435"/>
        <end position="445"/>
    </location>
</feature>
<dbReference type="EMBL" id="CP071839">
    <property type="protein sequence ID" value="QTD99666.1"/>
    <property type="molecule type" value="Genomic_DNA"/>
</dbReference>
<feature type="compositionally biased region" description="Gly residues" evidence="7">
    <location>
        <begin position="321"/>
        <end position="333"/>
    </location>
</feature>
<dbReference type="CDD" id="cd14014">
    <property type="entry name" value="STKc_PknB_like"/>
    <property type="match status" value="1"/>
</dbReference>
<keyword evidence="8" id="KW-0472">Membrane</keyword>
<dbReference type="Gene3D" id="3.30.200.20">
    <property type="entry name" value="Phosphorylase Kinase, domain 1"/>
    <property type="match status" value="1"/>
</dbReference>
<evidence type="ECO:0000256" key="8">
    <source>
        <dbReference type="SAM" id="Phobius"/>
    </source>
</evidence>
<dbReference type="PANTHER" id="PTHR43289:SF6">
    <property type="entry name" value="SERINE_THREONINE-PROTEIN KINASE NEKL-3"/>
    <property type="match status" value="1"/>
</dbReference>
<gene>
    <name evidence="10" type="primary">prkC8</name>
    <name evidence="10" type="ORF">S1361_20180</name>
</gene>
<dbReference type="InterPro" id="IPR011009">
    <property type="entry name" value="Kinase-like_dom_sf"/>
</dbReference>
<dbReference type="InterPro" id="IPR000719">
    <property type="entry name" value="Prot_kinase_dom"/>
</dbReference>
<evidence type="ECO:0000259" key="9">
    <source>
        <dbReference type="PROSITE" id="PS50011"/>
    </source>
</evidence>
<dbReference type="PROSITE" id="PS50011">
    <property type="entry name" value="PROTEIN_KINASE_DOM"/>
    <property type="match status" value="1"/>
</dbReference>